<accession>A0A2R5GIK6</accession>
<dbReference type="InterPro" id="IPR000009">
    <property type="entry name" value="PP2A_PR55"/>
</dbReference>
<dbReference type="Gene3D" id="2.130.10.10">
    <property type="entry name" value="YVTN repeat-like/Quinoprotein amine dehydrogenase"/>
    <property type="match status" value="2"/>
</dbReference>
<sequence length="504" mass="56791">MEEDDDWKFSQCFGEKTALEDLNEADIISAVEFDQSGAFLATGDKGGRVVVFELDGHNAVQGIAAATSKKRRPLKAPLEFRFQSEFQSHEPEFDYLKSLEIEEKINRIRWCRPANNALFLLSTNDKTIKLWKVHEKTIKTVCNLNVDEDTKAATAAARRARVVSGSGAHAKQPLQARGPHEDEMMDIVEESGKEPDVPLFQRRQVPRLVVPKLKYASRCMSSTARRVYSNAHAYHINSVSVNSDGATFISADDLRINYWNLDLNDQSYNIVDIKPENMEELAEVITAAEFHPTQCNLFMYSSSRGSIRLGDMRARALCDIQAKTFEEPEVPGNKSFFSEIIASLSDIKFTNDGRYIISRDYLTVKVWDVNMENKPVKTIPIHDQLRSQLSELYESECIFDKFEVAVSPDGNGFATGSYSSQFHILDRSGKSSLCIEAGKMPPKQAMSFRSQGIDFSPAMEVCSESFDKPDGAMDYNRKAMHMSWHPQVPLLAVAGLNNLFIYSR</sequence>
<proteinExistence type="inferred from homology"/>
<dbReference type="InParanoid" id="A0A2R5GIK6"/>
<dbReference type="InterPro" id="IPR036322">
    <property type="entry name" value="WD40_repeat_dom_sf"/>
</dbReference>
<dbReference type="OrthoDB" id="6274823at2759"/>
<dbReference type="InterPro" id="IPR001680">
    <property type="entry name" value="WD40_rpt"/>
</dbReference>
<evidence type="ECO:0000256" key="1">
    <source>
        <dbReference type="ARBA" id="ARBA00008259"/>
    </source>
</evidence>
<evidence type="ECO:0000313" key="6">
    <source>
        <dbReference type="Proteomes" id="UP000241890"/>
    </source>
</evidence>
<dbReference type="AlphaFoldDB" id="A0A2R5GIK6"/>
<evidence type="ECO:0000256" key="3">
    <source>
        <dbReference type="ARBA" id="ARBA00022737"/>
    </source>
</evidence>
<dbReference type="EMBL" id="BEYU01000071">
    <property type="protein sequence ID" value="GBG30149.1"/>
    <property type="molecule type" value="Genomic_DNA"/>
</dbReference>
<dbReference type="PIRSF" id="PIRSF037309">
    <property type="entry name" value="PP2A_PR55"/>
    <property type="match status" value="1"/>
</dbReference>
<dbReference type="SUPFAM" id="SSF50978">
    <property type="entry name" value="WD40 repeat-like"/>
    <property type="match status" value="1"/>
</dbReference>
<name>A0A2R5GIK6_9STRA</name>
<evidence type="ECO:0000256" key="2">
    <source>
        <dbReference type="ARBA" id="ARBA00022574"/>
    </source>
</evidence>
<protein>
    <recommendedName>
        <fullName evidence="4">Serine/threonine-protein phosphatase 2A 55 kDa regulatory subunit B</fullName>
    </recommendedName>
</protein>
<keyword evidence="6" id="KW-1185">Reference proteome</keyword>
<dbReference type="GO" id="GO:0000159">
    <property type="term" value="C:protein phosphatase type 2A complex"/>
    <property type="evidence" value="ECO:0007669"/>
    <property type="project" value="UniProtKB-UniRule"/>
</dbReference>
<evidence type="ECO:0000313" key="5">
    <source>
        <dbReference type="EMBL" id="GBG30149.1"/>
    </source>
</evidence>
<dbReference type="PROSITE" id="PS01024">
    <property type="entry name" value="PR55_1"/>
    <property type="match status" value="1"/>
</dbReference>
<keyword evidence="3 4" id="KW-0677">Repeat</keyword>
<comment type="caution">
    <text evidence="5">The sequence shown here is derived from an EMBL/GenBank/DDBJ whole genome shotgun (WGS) entry which is preliminary data.</text>
</comment>
<dbReference type="GO" id="GO:0019888">
    <property type="term" value="F:protein phosphatase regulator activity"/>
    <property type="evidence" value="ECO:0007669"/>
    <property type="project" value="InterPro"/>
</dbReference>
<reference evidence="5 6" key="1">
    <citation type="submission" date="2017-12" db="EMBL/GenBank/DDBJ databases">
        <title>Sequencing, de novo assembly and annotation of complete genome of a new Thraustochytrid species, strain FCC1311.</title>
        <authorList>
            <person name="Sedici K."/>
            <person name="Godart F."/>
            <person name="Aiese Cigliano R."/>
            <person name="Sanseverino W."/>
            <person name="Barakat M."/>
            <person name="Ortet P."/>
            <person name="Marechal E."/>
            <person name="Cagnac O."/>
            <person name="Amato A."/>
        </authorList>
    </citation>
    <scope>NUCLEOTIDE SEQUENCE [LARGE SCALE GENOMIC DNA]</scope>
</reference>
<keyword evidence="2 4" id="KW-0853">WD repeat</keyword>
<dbReference type="PRINTS" id="PR00600">
    <property type="entry name" value="PP2APR55"/>
</dbReference>
<dbReference type="FunFam" id="2.130.10.10:FF:000609">
    <property type="entry name" value="Serine/threonine-protein phosphatase 2A 55 kDa regulatory subunit B"/>
    <property type="match status" value="1"/>
</dbReference>
<dbReference type="Pfam" id="PF00400">
    <property type="entry name" value="WD40"/>
    <property type="match status" value="1"/>
</dbReference>
<organism evidence="5 6">
    <name type="scientific">Hondaea fermentalgiana</name>
    <dbReference type="NCBI Taxonomy" id="2315210"/>
    <lineage>
        <taxon>Eukaryota</taxon>
        <taxon>Sar</taxon>
        <taxon>Stramenopiles</taxon>
        <taxon>Bigyra</taxon>
        <taxon>Labyrinthulomycetes</taxon>
        <taxon>Thraustochytrida</taxon>
        <taxon>Thraustochytriidae</taxon>
        <taxon>Hondaea</taxon>
    </lineage>
</organism>
<dbReference type="SMART" id="SM00320">
    <property type="entry name" value="WD40"/>
    <property type="match status" value="5"/>
</dbReference>
<gene>
    <name evidence="5" type="ORF">FCC1311_063692</name>
</gene>
<dbReference type="PANTHER" id="PTHR11871">
    <property type="entry name" value="PROTEIN PHOSPHATASE PP2A REGULATORY SUBUNIT B"/>
    <property type="match status" value="1"/>
</dbReference>
<comment type="similarity">
    <text evidence="1 4">Belongs to the phosphatase 2A regulatory subunit B family.</text>
</comment>
<evidence type="ECO:0000256" key="4">
    <source>
        <dbReference type="RuleBase" id="RU331113"/>
    </source>
</evidence>
<dbReference type="InterPro" id="IPR015943">
    <property type="entry name" value="WD40/YVTN_repeat-like_dom_sf"/>
</dbReference>
<dbReference type="Proteomes" id="UP000241890">
    <property type="component" value="Unassembled WGS sequence"/>
</dbReference>
<dbReference type="InterPro" id="IPR018067">
    <property type="entry name" value="PP2A_PR55_CS"/>
</dbReference>